<reference evidence="1" key="1">
    <citation type="submission" date="2020-02" db="EMBL/GenBank/DDBJ databases">
        <authorList>
            <person name="Meier V. D."/>
        </authorList>
    </citation>
    <scope>NUCLEOTIDE SEQUENCE</scope>
    <source>
        <strain evidence="1">AVDCRST_MAG96</strain>
    </source>
</reference>
<accession>A0A6J4RTE6</accession>
<dbReference type="EMBL" id="CADCVN010000291">
    <property type="protein sequence ID" value="CAA9476858.1"/>
    <property type="molecule type" value="Genomic_DNA"/>
</dbReference>
<sequence>MICNQLYIKNFSSLAGIRAGVAVARVIICNLSNSLETSHITGVDQKTQQWLPCLACCPNY</sequence>
<protein>
    <submittedName>
        <fullName evidence="1">Uncharacterized protein</fullName>
    </submittedName>
</protein>
<gene>
    <name evidence="1" type="ORF">AVDCRST_MAG96-769</name>
</gene>
<evidence type="ECO:0000313" key="1">
    <source>
        <dbReference type="EMBL" id="CAA9476858.1"/>
    </source>
</evidence>
<dbReference type="AlphaFoldDB" id="A0A6J4RTE6"/>
<proteinExistence type="predicted"/>
<name>A0A6J4RTE6_9BACT</name>
<organism evidence="1">
    <name type="scientific">uncultured Segetibacter sp</name>
    <dbReference type="NCBI Taxonomy" id="481133"/>
    <lineage>
        <taxon>Bacteria</taxon>
        <taxon>Pseudomonadati</taxon>
        <taxon>Bacteroidota</taxon>
        <taxon>Chitinophagia</taxon>
        <taxon>Chitinophagales</taxon>
        <taxon>Chitinophagaceae</taxon>
        <taxon>Segetibacter</taxon>
        <taxon>environmental samples</taxon>
    </lineage>
</organism>